<dbReference type="InterPro" id="IPR016193">
    <property type="entry name" value="Cytidine_deaminase-like"/>
</dbReference>
<dbReference type="CDD" id="cd01283">
    <property type="entry name" value="cytidine_deaminase"/>
    <property type="match status" value="1"/>
</dbReference>
<sequence length="138" mass="15682">MNIEEKLFENAKTLIKKRYPKGWGGAVAMYSKNGNTYTSVAPEIINASSALCIETGSILEAHKYQDVITHSICVVRDDENSDFKILTPCGTCQERLLYWGNEIKVAVTNNDNKILYKSLKELQPNHWTNAYSDIEDYK</sequence>
<dbReference type="RefSeq" id="WP_107557116.1">
    <property type="nucleotide sequence ID" value="NZ_PZFK01000015.1"/>
</dbReference>
<dbReference type="EMBL" id="PZFK01000015">
    <property type="protein sequence ID" value="PTI29390.1"/>
    <property type="molecule type" value="Genomic_DNA"/>
</dbReference>
<evidence type="ECO:0000313" key="2">
    <source>
        <dbReference type="Proteomes" id="UP000241209"/>
    </source>
</evidence>
<organism evidence="1 2">
    <name type="scientific">Mammaliicoccus vitulinus</name>
    <dbReference type="NCBI Taxonomy" id="71237"/>
    <lineage>
        <taxon>Bacteria</taxon>
        <taxon>Bacillati</taxon>
        <taxon>Bacillota</taxon>
        <taxon>Bacilli</taxon>
        <taxon>Bacillales</taxon>
        <taxon>Staphylococcaceae</taxon>
        <taxon>Mammaliicoccus</taxon>
    </lineage>
</organism>
<dbReference type="SUPFAM" id="SSF53927">
    <property type="entry name" value="Cytidine deaminase-like"/>
    <property type="match status" value="1"/>
</dbReference>
<keyword evidence="1" id="KW-0378">Hydrolase</keyword>
<dbReference type="NCBIfam" id="NF006155">
    <property type="entry name" value="PRK08298.1"/>
    <property type="match status" value="1"/>
</dbReference>
<dbReference type="Gene3D" id="3.40.140.10">
    <property type="entry name" value="Cytidine Deaminase, domain 2"/>
    <property type="match status" value="1"/>
</dbReference>
<protein>
    <submittedName>
        <fullName evidence="1">Cytidine deaminase</fullName>
        <ecNumber evidence="1">3.5.4.5</ecNumber>
    </submittedName>
</protein>
<comment type="caution">
    <text evidence="1">The sequence shown here is derived from an EMBL/GenBank/DDBJ whole genome shotgun (WGS) entry which is preliminary data.</text>
</comment>
<reference evidence="1 2" key="1">
    <citation type="journal article" date="2016" name="Front. Microbiol.">
        <title>Comprehensive Phylogenetic Analysis of Bovine Non-aureus Staphylococci Species Based on Whole-Genome Sequencing.</title>
        <authorList>
            <person name="Naushad S."/>
            <person name="Barkema H.W."/>
            <person name="Luby C."/>
            <person name="Condas L.A."/>
            <person name="Nobrega D.B."/>
            <person name="Carson D.A."/>
            <person name="De Buck J."/>
        </authorList>
    </citation>
    <scope>NUCLEOTIDE SEQUENCE [LARGE SCALE GENOMIC DNA]</scope>
    <source>
        <strain evidence="1 2">SNUC 2204</strain>
    </source>
</reference>
<dbReference type="GO" id="GO:0004126">
    <property type="term" value="F:cytidine deaminase activity"/>
    <property type="evidence" value="ECO:0007669"/>
    <property type="project" value="UniProtKB-EC"/>
</dbReference>
<dbReference type="AlphaFoldDB" id="A0A2T4PSX2"/>
<gene>
    <name evidence="1" type="ORF">BU072_08525</name>
</gene>
<dbReference type="EC" id="3.5.4.5" evidence="1"/>
<evidence type="ECO:0000313" key="1">
    <source>
        <dbReference type="EMBL" id="PTI29390.1"/>
    </source>
</evidence>
<dbReference type="Proteomes" id="UP000241209">
    <property type="component" value="Unassembled WGS sequence"/>
</dbReference>
<proteinExistence type="predicted"/>
<accession>A0A2T4PSX2</accession>
<name>A0A2T4PSX2_9STAP</name>